<dbReference type="GO" id="GO:0003712">
    <property type="term" value="F:transcription coregulator activity"/>
    <property type="evidence" value="ECO:0007669"/>
    <property type="project" value="TreeGrafter"/>
</dbReference>
<dbReference type="PROSITE" id="PS51184">
    <property type="entry name" value="JMJC"/>
    <property type="match status" value="1"/>
</dbReference>
<reference evidence="12" key="1">
    <citation type="journal article" date="2013" name="Nat. Genet.">
        <title>The draft genomes of soft-shell turtle and green sea turtle yield insights into the development and evolution of the turtle-specific body plan.</title>
        <authorList>
            <person name="Wang Z."/>
            <person name="Pascual-Anaya J."/>
            <person name="Zadissa A."/>
            <person name="Li W."/>
            <person name="Niimura Y."/>
            <person name="Huang Z."/>
            <person name="Li C."/>
            <person name="White S."/>
            <person name="Xiong Z."/>
            <person name="Fang D."/>
            <person name="Wang B."/>
            <person name="Ming Y."/>
            <person name="Chen Y."/>
            <person name="Zheng Y."/>
            <person name="Kuraku S."/>
            <person name="Pignatelli M."/>
            <person name="Herrero J."/>
            <person name="Beal K."/>
            <person name="Nozawa M."/>
            <person name="Li Q."/>
            <person name="Wang J."/>
            <person name="Zhang H."/>
            <person name="Yu L."/>
            <person name="Shigenobu S."/>
            <person name="Wang J."/>
            <person name="Liu J."/>
            <person name="Flicek P."/>
            <person name="Searle S."/>
            <person name="Wang J."/>
            <person name="Kuratani S."/>
            <person name="Yin Y."/>
            <person name="Aken B."/>
            <person name="Zhang G."/>
            <person name="Irie N."/>
        </authorList>
    </citation>
    <scope>NUCLEOTIDE SEQUENCE [LARGE SCALE GENOMIC DNA]</scope>
</reference>
<comment type="domain">
    <text evidence="7">The JmjC domain and the C6-type zinc-finger are required for the demethylation activity.</text>
</comment>
<keyword evidence="4" id="KW-0863">Zinc-finger</keyword>
<organism evidence="11 12">
    <name type="scientific">Chelonia mydas</name>
    <name type="common">Green sea-turtle</name>
    <name type="synonym">Chelonia agassizi</name>
    <dbReference type="NCBI Taxonomy" id="8469"/>
    <lineage>
        <taxon>Eukaryota</taxon>
        <taxon>Metazoa</taxon>
        <taxon>Chordata</taxon>
        <taxon>Craniata</taxon>
        <taxon>Vertebrata</taxon>
        <taxon>Euteleostomi</taxon>
        <taxon>Archelosauria</taxon>
        <taxon>Testudinata</taxon>
        <taxon>Testudines</taxon>
        <taxon>Cryptodira</taxon>
        <taxon>Durocryptodira</taxon>
        <taxon>Americhelydia</taxon>
        <taxon>Chelonioidea</taxon>
        <taxon>Cheloniidae</taxon>
        <taxon>Chelonia</taxon>
    </lineage>
</organism>
<evidence type="ECO:0000256" key="5">
    <source>
        <dbReference type="ARBA" id="ARBA00022833"/>
    </source>
</evidence>
<comment type="similarity">
    <text evidence="2">Belongs to the DP1 family.</text>
</comment>
<dbReference type="EMBL" id="KB554682">
    <property type="protein sequence ID" value="EMP29673.1"/>
    <property type="molecule type" value="Genomic_DNA"/>
</dbReference>
<dbReference type="GO" id="GO:0031490">
    <property type="term" value="F:chromatin DNA binding"/>
    <property type="evidence" value="ECO:0007669"/>
    <property type="project" value="TreeGrafter"/>
</dbReference>
<dbReference type="InterPro" id="IPR004345">
    <property type="entry name" value="TB2_DP1_HVA22"/>
</dbReference>
<dbReference type="InterPro" id="IPR043145">
    <property type="entry name" value="Znf_ZZ_sf"/>
</dbReference>
<dbReference type="Pfam" id="PF02373">
    <property type="entry name" value="JmjC"/>
    <property type="match status" value="1"/>
</dbReference>
<feature type="region of interest" description="Disordered" evidence="8">
    <location>
        <begin position="610"/>
        <end position="660"/>
    </location>
</feature>
<dbReference type="InterPro" id="IPR003347">
    <property type="entry name" value="JmjC_dom"/>
</dbReference>
<protein>
    <recommendedName>
        <fullName evidence="7">Lysine-specific demethylase</fullName>
        <ecNumber evidence="7">1.14.11.65</ecNumber>
    </recommendedName>
</protein>
<dbReference type="eggNOG" id="KOG1356">
    <property type="taxonomic scope" value="Eukaryota"/>
</dbReference>
<feature type="region of interest" description="Disordered" evidence="8">
    <location>
        <begin position="248"/>
        <end position="290"/>
    </location>
</feature>
<evidence type="ECO:0000256" key="4">
    <source>
        <dbReference type="ARBA" id="ARBA00022771"/>
    </source>
</evidence>
<keyword evidence="3 7" id="KW-0479">Metal-binding</keyword>
<feature type="compositionally biased region" description="Basic and acidic residues" evidence="8">
    <location>
        <begin position="636"/>
        <end position="647"/>
    </location>
</feature>
<dbReference type="GO" id="GO:0006357">
    <property type="term" value="P:regulation of transcription by RNA polymerase II"/>
    <property type="evidence" value="ECO:0007669"/>
    <property type="project" value="TreeGrafter"/>
</dbReference>
<keyword evidence="5" id="KW-0862">Zinc</keyword>
<comment type="similarity">
    <text evidence="7">Belongs to the JHDM2 histone demethylase family.</text>
</comment>
<evidence type="ECO:0000256" key="7">
    <source>
        <dbReference type="RuleBase" id="RU369087"/>
    </source>
</evidence>
<dbReference type="PANTHER" id="PTHR12549">
    <property type="entry name" value="JMJC DOMAIN-CONTAINING HISTONE DEMETHYLATION PROTEIN"/>
    <property type="match status" value="1"/>
</dbReference>
<dbReference type="GO" id="GO:0140683">
    <property type="term" value="F:histone H3K9me/H3K9me2 demethylase activity"/>
    <property type="evidence" value="ECO:0007669"/>
    <property type="project" value="UniProtKB-EC"/>
</dbReference>
<keyword evidence="9" id="KW-0472">Membrane</keyword>
<name>M7BC00_CHEMY</name>
<feature type="transmembrane region" description="Helical" evidence="9">
    <location>
        <begin position="101"/>
        <end position="125"/>
    </location>
</feature>
<dbReference type="Proteomes" id="UP000031443">
    <property type="component" value="Unassembled WGS sequence"/>
</dbReference>
<keyword evidence="9" id="KW-0812">Transmembrane</keyword>
<keyword evidence="6 7" id="KW-0539">Nucleus</keyword>
<dbReference type="Pfam" id="PF03134">
    <property type="entry name" value="TB2_DP1_HVA22"/>
    <property type="match status" value="1"/>
</dbReference>
<evidence type="ECO:0000313" key="11">
    <source>
        <dbReference type="EMBL" id="EMP29673.1"/>
    </source>
</evidence>
<comment type="domain">
    <text evidence="7">Leu-Xaa-Xaa-Leu-Leu (LXXLL) motifs are known to mediate the association with nuclear receptors.</text>
</comment>
<sequence length="1104" mass="123271">MRLGLEKGQSFQKQPVFGSPSVLHFWQHAAWKAEYPLQGQVPWGPCPAPWAGSSSVSCPPSLPSVLEPVGNQFRLVFGMLYPAYASYKAVKTKNIREYVRWMMYWIVFALFMAMETLTDMFVSWFPFYYEIKMAFVVWLLSPYTKGASLLYRKFVHPTLSRREKEIDLYITQAKERGYETMVNFGKKSLNIAATAAVQAATKSQGALAGRLRSFSMQDLRAIPDDAPVHYEDPLYLEEQEMRRRPIGYRTASAGRQPGRESDTEEEECWSDSQISPKAPPRSRDFALSKPLSRSQSLRVVKKRPQVKEQVLELPQDLSAHPGPMGVTGAVGNAISVPPFPLPESAAAIQGPWLLSCNGEDAGEQKEKRYLQSVPCMALPNCIERCCACASKDGMGAVPPEEEEEPVETFCRLLHFRRLTFSDSGELSVDGFSTLDEAEGESLCLRISSRERRAQDISISLSLAKYLLSVLGDQFCETIRRDREAWLWAQGENERVTAWRRGKDAQQACDACRHGLFNTHWSCSSCGFQLCSECYRTKRERASPARAEESVQSAKCVQGQGHDVLSLIPAQFIPTHVLAELWKLMHEVQVKFDIESHCPCRLSILSKSLTDNTRGGQKEEMGNLTPLLRPACNGETDGSREVKEESPDSVHPLSEPGPKGTVQTSTLCELLTSTAVRLCLGQNGIRMAFAPVSPALPSDNRITNILDSIIAQVVERKIQEKHSECELRSPTPPEPQVSHCILAPGGLLWLHDPNHSCNYKLFQEHWRQGQPVLVSGLQKRLKRNLWEPESFCREQRGQEVQAVNLRSQPGWTRISSKDFWDGFASSAKCLETENSEGNLLKLESSFGDMPRCRAENLYASLPLLEYCGHDGKLNLASYLPGSQGRQWLSPQICAAYGVAPEDRTVGTKNLTVEATDSISVLVYVGAYPLDGHSVQKEILRRAEEDGVDDVLKERLWDMRNWAGALWHVFRAEDADCIKGFLQKVCKAQGEDRATQLDLNGHRSCYLDASLRRRLREECGVSGWTLLQFMGDAVLVPTGAPYQVQSLSSTISVTQRFLSPENAARSARLVAQATDPAGTAQRLHAQMDSLVYGAVRDAVGTLQGYN</sequence>
<dbReference type="InterPro" id="IPR045109">
    <property type="entry name" value="LSDs-like"/>
</dbReference>
<comment type="function">
    <text evidence="7">Histone demethylase that specifically demethylates 'Lys-9' of histone H3, thereby playing a central role in histone code.</text>
</comment>
<dbReference type="PANTHER" id="PTHR12549:SF4">
    <property type="entry name" value="LYSINE-SPECIFIC DEMETHYLASE HAIRLESS"/>
    <property type="match status" value="1"/>
</dbReference>
<proteinExistence type="inferred from homology"/>
<dbReference type="GO" id="GO:0070988">
    <property type="term" value="P:demethylation"/>
    <property type="evidence" value="ECO:0007669"/>
    <property type="project" value="UniProtKB-UniRule"/>
</dbReference>
<gene>
    <name evidence="11" type="ORF">UY3_13232</name>
</gene>
<evidence type="ECO:0000256" key="6">
    <source>
        <dbReference type="ARBA" id="ARBA00023242"/>
    </source>
</evidence>
<evidence type="ECO:0000256" key="1">
    <source>
        <dbReference type="ARBA" id="ARBA00004123"/>
    </source>
</evidence>
<evidence type="ECO:0000313" key="12">
    <source>
        <dbReference type="Proteomes" id="UP000031443"/>
    </source>
</evidence>
<feature type="domain" description="JmjC" evidence="10">
    <location>
        <begin position="849"/>
        <end position="1072"/>
    </location>
</feature>
<dbReference type="EC" id="1.14.11.65" evidence="7"/>
<dbReference type="Gene3D" id="3.30.60.90">
    <property type="match status" value="1"/>
</dbReference>
<dbReference type="SUPFAM" id="SSF51197">
    <property type="entry name" value="Clavaminate synthase-like"/>
    <property type="match status" value="1"/>
</dbReference>
<dbReference type="GO" id="GO:0000118">
    <property type="term" value="C:histone deacetylase complex"/>
    <property type="evidence" value="ECO:0007669"/>
    <property type="project" value="UniProtKB-UniRule"/>
</dbReference>
<evidence type="ECO:0000256" key="2">
    <source>
        <dbReference type="ARBA" id="ARBA00008573"/>
    </source>
</evidence>
<dbReference type="Gene3D" id="2.60.120.650">
    <property type="entry name" value="Cupin"/>
    <property type="match status" value="1"/>
</dbReference>
<dbReference type="AlphaFoldDB" id="M7BC00"/>
<comment type="catalytic activity">
    <reaction evidence="7">
        <text>N(6),N(6)-dimethyl-L-lysyl(9)-[histone H3] + 2 2-oxoglutarate + 2 O2 = L-lysyl(9)-[histone H3] + 2 formaldehyde + 2 succinate + 2 CO2</text>
        <dbReference type="Rhea" id="RHEA:60188"/>
        <dbReference type="Rhea" id="RHEA-COMP:15541"/>
        <dbReference type="Rhea" id="RHEA-COMP:15546"/>
        <dbReference type="ChEBI" id="CHEBI:15379"/>
        <dbReference type="ChEBI" id="CHEBI:16526"/>
        <dbReference type="ChEBI" id="CHEBI:16810"/>
        <dbReference type="ChEBI" id="CHEBI:16842"/>
        <dbReference type="ChEBI" id="CHEBI:29969"/>
        <dbReference type="ChEBI" id="CHEBI:30031"/>
        <dbReference type="ChEBI" id="CHEBI:61976"/>
        <dbReference type="EC" id="1.14.11.65"/>
    </reaction>
</comment>
<keyword evidence="9" id="KW-1133">Transmembrane helix</keyword>
<dbReference type="GO" id="GO:0000785">
    <property type="term" value="C:chromatin"/>
    <property type="evidence" value="ECO:0007669"/>
    <property type="project" value="TreeGrafter"/>
</dbReference>
<keyword evidence="7" id="KW-0408">Iron</keyword>
<keyword evidence="12" id="KW-1185">Reference proteome</keyword>
<evidence type="ECO:0000256" key="3">
    <source>
        <dbReference type="ARBA" id="ARBA00022723"/>
    </source>
</evidence>
<dbReference type="GO" id="GO:0008270">
    <property type="term" value="F:zinc ion binding"/>
    <property type="evidence" value="ECO:0007669"/>
    <property type="project" value="UniProtKB-KW"/>
</dbReference>
<accession>M7BC00</accession>
<evidence type="ECO:0000256" key="9">
    <source>
        <dbReference type="SAM" id="Phobius"/>
    </source>
</evidence>
<comment type="subcellular location">
    <subcellularLocation>
        <location evidence="1 7">Nucleus</location>
    </subcellularLocation>
</comment>
<dbReference type="SMART" id="SM00558">
    <property type="entry name" value="JmjC"/>
    <property type="match status" value="1"/>
</dbReference>
<evidence type="ECO:0000259" key="10">
    <source>
        <dbReference type="PROSITE" id="PS51184"/>
    </source>
</evidence>
<comment type="cofactor">
    <cofactor evidence="7">
        <name>Fe(2+)</name>
        <dbReference type="ChEBI" id="CHEBI:29033"/>
    </cofactor>
    <text evidence="7">Binds 1 Fe(2+) ion per subunit.</text>
</comment>
<evidence type="ECO:0000256" key="8">
    <source>
        <dbReference type="SAM" id="MobiDB-lite"/>
    </source>
</evidence>